<sequence length="1266" mass="140803">MLNKGIKFLIENKLVAVLLLVLFVGWGVVNAPFNWDTGFLPTNPVAVDAIPNIGENQQIVFTKWEGRSPQDIEDQITYPLTTALLGIPGVKTIRSSSMFGFSSIYIIFEEDVEFYWSRSRILEKLNSLPSGLLPEDVNPALGPDATGLGQIFWYTLEGRDKDGNVTGGWDLHELRSIQDYYVKYALASASGVSEVASIGGYVQEYQIDVNPEKMRQYGISLGDIVTAVKETNKDIGAQTLEINQAEYLVRGLGYVKSIADIETAVVSSENYTAIQIKDVAKVGLGPAPRRGILDKEGAEVVGGVVVARHGANPMEVINNVKDQIEALKAGLPSKKLSDGRTSQLTIVPFYDRTELIQETLGTLDEALSLEILITIFVIIVMVFNLRASVLISGLLPVAVLMVFIAMKFFNVDANIVALSGIAIAIGTMVDVGVILCENIIRHLDEEDARFIKTGKRQTMNTVVYNATAEVSGAILTAVLTTIISFIPVFTMVGAEGKLFRPLAFTKTMALVAALIIALFLIPPFASYLFRKKNIRRTSKLLINALLFLIGITAIIFGYWLGLLLLAFGITALLRDDKIAAKISDKYQLTKKRANSINIFISALAIIFLLAEYWRPLGVDKSIFWNLLFVGLICFGLTGIFWLFQNYYTRILGWALRNKLLFLSLPTAIVVCGVLIMQNTGKEFMPSLNEGSFLLMPTSLPHAGIEENKRVLQQLDMAVANIPEIKTVVGKAGRTESALDPAPLSMYENIIQYKSEYMLNDNGNRQRYKVNEDGLFILKNGNLVVNPNSDVTEEDSYKDAEIEDPFRVENQDLIADEDGEFYRNWRPKIQSPDDIWNEIVNATKLPGITSAPKLQPIETRLVMLQTGMRAPMGIKVKGQNLREIEAFGMQLEDILKQAEGVKKEAVFADRIVGKPYLLIDIKRERLARYGISIEDVQQVLQVAVGGMPLTQTVEGRERYGVRVRYPRELRANPDDIKDIYVPVEKGSPVPLGELVEIRYEQGPQVIKSEDTFLVGYVLFDKLDTYAEVDVVENAQALIKDKIESGELTVPKGINYQFTGTYENQLRAEKTLSVIIPLALAIIFLILYFQFRSVATSLMVFSSIAVAFAGGFLMIWFYGQDWFLNFSFFGENLRDLFQMHTINLSVAVWVGFIALFGIATDDGVVMATYLTQTFDKNKPENINEVRASVVEAGIKRIRPCLMTTATTILALLPILTSTGRGSDIMIPMAIPSFGGMVIALITLFVVPVLYSWTREAKLKRRLKTLKEK</sequence>
<dbReference type="GO" id="GO:0005886">
    <property type="term" value="C:plasma membrane"/>
    <property type="evidence" value="ECO:0007669"/>
    <property type="project" value="TreeGrafter"/>
</dbReference>
<feature type="transmembrane region" description="Helical" evidence="1">
    <location>
        <begin position="540"/>
        <end position="573"/>
    </location>
</feature>
<name>A0A507ZER9_9FLAO</name>
<dbReference type="Gene3D" id="1.20.1640.10">
    <property type="entry name" value="Multidrug efflux transporter AcrB transmembrane domain"/>
    <property type="match status" value="4"/>
</dbReference>
<keyword evidence="1" id="KW-0812">Transmembrane</keyword>
<keyword evidence="3" id="KW-1185">Reference proteome</keyword>
<keyword evidence="1" id="KW-0472">Membrane</keyword>
<dbReference type="Gene3D" id="3.30.70.1430">
    <property type="entry name" value="Multidrug efflux transporter AcrB pore domain"/>
    <property type="match status" value="2"/>
</dbReference>
<feature type="transmembrane region" description="Helical" evidence="1">
    <location>
        <begin position="366"/>
        <end position="383"/>
    </location>
</feature>
<dbReference type="EMBL" id="VIAR01000011">
    <property type="protein sequence ID" value="TQD36266.1"/>
    <property type="molecule type" value="Genomic_DNA"/>
</dbReference>
<dbReference type="InterPro" id="IPR027463">
    <property type="entry name" value="AcrB_DN_DC_subdom"/>
</dbReference>
<accession>A0A507ZER9</accession>
<feature type="transmembrane region" description="Helical" evidence="1">
    <location>
        <begin position="415"/>
        <end position="440"/>
    </location>
</feature>
<feature type="transmembrane region" description="Helical" evidence="1">
    <location>
        <begin position="659"/>
        <end position="676"/>
    </location>
</feature>
<comment type="caution">
    <text evidence="2">The sequence shown here is derived from an EMBL/GenBank/DDBJ whole genome shotgun (WGS) entry which is preliminary data.</text>
</comment>
<dbReference type="SUPFAM" id="SSF82714">
    <property type="entry name" value="Multidrug efflux transporter AcrB TolC docking domain, DN and DC subdomains"/>
    <property type="match status" value="2"/>
</dbReference>
<evidence type="ECO:0000313" key="3">
    <source>
        <dbReference type="Proteomes" id="UP000317169"/>
    </source>
</evidence>
<reference evidence="2 3" key="1">
    <citation type="submission" date="2019-06" db="EMBL/GenBank/DDBJ databases">
        <title>Flavibacter putida gen. nov., sp. nov., a novel marine bacterium of the family Flavobacteriaceae isolated from coastal seawater.</title>
        <authorList>
            <person name="Feng X."/>
        </authorList>
    </citation>
    <scope>NUCLEOTIDE SEQUENCE [LARGE SCALE GENOMIC DNA]</scope>
    <source>
        <strain evidence="2 3">PLHSN227</strain>
    </source>
</reference>
<dbReference type="SUPFAM" id="SSF82693">
    <property type="entry name" value="Multidrug efflux transporter AcrB pore domain, PN1, PN2, PC1 and PC2 subdomains"/>
    <property type="match status" value="2"/>
</dbReference>
<dbReference type="RefSeq" id="WP_141422295.1">
    <property type="nucleotide sequence ID" value="NZ_VIAR01000011.1"/>
</dbReference>
<dbReference type="Proteomes" id="UP000317169">
    <property type="component" value="Unassembled WGS sequence"/>
</dbReference>
<feature type="transmembrane region" description="Helical" evidence="1">
    <location>
        <begin position="593"/>
        <end position="610"/>
    </location>
</feature>
<gene>
    <name evidence="2" type="ORF">FKR84_10660</name>
</gene>
<feature type="transmembrane region" description="Helical" evidence="1">
    <location>
        <begin position="508"/>
        <end position="528"/>
    </location>
</feature>
<feature type="transmembrane region" description="Helical" evidence="1">
    <location>
        <begin position="390"/>
        <end position="409"/>
    </location>
</feature>
<feature type="transmembrane region" description="Helical" evidence="1">
    <location>
        <begin position="461"/>
        <end position="488"/>
    </location>
</feature>
<dbReference type="PANTHER" id="PTHR32063:SF19">
    <property type="entry name" value="CATION EFFLUX SYSTEM PROTEIN CUSA"/>
    <property type="match status" value="1"/>
</dbReference>
<dbReference type="PRINTS" id="PR00702">
    <property type="entry name" value="ACRIFLAVINRP"/>
</dbReference>
<feature type="transmembrane region" description="Helical" evidence="1">
    <location>
        <begin position="1231"/>
        <end position="1251"/>
    </location>
</feature>
<feature type="transmembrane region" description="Helical" evidence="1">
    <location>
        <begin position="1095"/>
        <end position="1117"/>
    </location>
</feature>
<dbReference type="AlphaFoldDB" id="A0A507ZER9"/>
<keyword evidence="1" id="KW-1133">Transmembrane helix</keyword>
<evidence type="ECO:0000313" key="2">
    <source>
        <dbReference type="EMBL" id="TQD36266.1"/>
    </source>
</evidence>
<proteinExistence type="predicted"/>
<dbReference type="PANTHER" id="PTHR32063">
    <property type="match status" value="1"/>
</dbReference>
<dbReference type="Pfam" id="PF00873">
    <property type="entry name" value="ACR_tran"/>
    <property type="match status" value="4"/>
</dbReference>
<organism evidence="2 3">
    <name type="scientific">Haloflavibacter putidus</name>
    <dbReference type="NCBI Taxonomy" id="2576776"/>
    <lineage>
        <taxon>Bacteria</taxon>
        <taxon>Pseudomonadati</taxon>
        <taxon>Bacteroidota</taxon>
        <taxon>Flavobacteriia</taxon>
        <taxon>Flavobacteriales</taxon>
        <taxon>Flavobacteriaceae</taxon>
        <taxon>Haloflavibacter</taxon>
    </lineage>
</organism>
<dbReference type="Gene3D" id="3.30.2090.10">
    <property type="entry name" value="Multidrug efflux transporter AcrB TolC docking domain, DN and DC subdomains"/>
    <property type="match status" value="2"/>
</dbReference>
<feature type="transmembrane region" description="Helical" evidence="1">
    <location>
        <begin position="1138"/>
        <end position="1157"/>
    </location>
</feature>
<evidence type="ECO:0000256" key="1">
    <source>
        <dbReference type="SAM" id="Phobius"/>
    </source>
</evidence>
<dbReference type="GO" id="GO:0042910">
    <property type="term" value="F:xenobiotic transmembrane transporter activity"/>
    <property type="evidence" value="ECO:0007669"/>
    <property type="project" value="TreeGrafter"/>
</dbReference>
<protein>
    <submittedName>
        <fullName evidence="2">Cation transporter</fullName>
    </submittedName>
</protein>
<dbReference type="InterPro" id="IPR001036">
    <property type="entry name" value="Acrflvin-R"/>
</dbReference>
<dbReference type="OrthoDB" id="9758757at2"/>
<dbReference type="SUPFAM" id="SSF82866">
    <property type="entry name" value="Multidrug efflux transporter AcrB transmembrane domain"/>
    <property type="match status" value="2"/>
</dbReference>
<dbReference type="Gene3D" id="3.30.70.1320">
    <property type="entry name" value="Multidrug efflux transporter AcrB pore domain like"/>
    <property type="match status" value="1"/>
</dbReference>
<feature type="transmembrane region" description="Helical" evidence="1">
    <location>
        <begin position="622"/>
        <end position="643"/>
    </location>
</feature>
<feature type="transmembrane region" description="Helical" evidence="1">
    <location>
        <begin position="1070"/>
        <end position="1089"/>
    </location>
</feature>